<protein>
    <recommendedName>
        <fullName evidence="4">Lipoprotein</fullName>
    </recommendedName>
</protein>
<comment type="caution">
    <text evidence="2">The sequence shown here is derived from an EMBL/GenBank/DDBJ whole genome shotgun (WGS) entry which is preliminary data.</text>
</comment>
<evidence type="ECO:0000313" key="2">
    <source>
        <dbReference type="EMBL" id="GAC15673.1"/>
    </source>
</evidence>
<gene>
    <name evidence="2" type="ORF">GLIP_3052</name>
</gene>
<evidence type="ECO:0000256" key="1">
    <source>
        <dbReference type="SAM" id="SignalP"/>
    </source>
</evidence>
<dbReference type="OrthoDB" id="6333024at2"/>
<feature type="signal peptide" evidence="1">
    <location>
        <begin position="1"/>
        <end position="23"/>
    </location>
</feature>
<keyword evidence="1" id="KW-0732">Signal</keyword>
<dbReference type="AlphaFoldDB" id="K6YGB5"/>
<evidence type="ECO:0000313" key="3">
    <source>
        <dbReference type="Proteomes" id="UP000006334"/>
    </source>
</evidence>
<reference evidence="2 3" key="1">
    <citation type="journal article" date="2017" name="Antonie Van Leeuwenhoek">
        <title>Rhizobium rhizosphaerae sp. nov., a novel species isolated from rice rhizosphere.</title>
        <authorList>
            <person name="Zhao J.J."/>
            <person name="Zhang J."/>
            <person name="Zhang R.J."/>
            <person name="Zhang C.W."/>
            <person name="Yin H.Q."/>
            <person name="Zhang X.X."/>
        </authorList>
    </citation>
    <scope>NUCLEOTIDE SEQUENCE [LARGE SCALE GENOMIC DNA]</scope>
    <source>
        <strain evidence="2 3">E3</strain>
    </source>
</reference>
<organism evidence="2 3">
    <name type="scientific">Aliiglaciecola lipolytica E3</name>
    <dbReference type="NCBI Taxonomy" id="1127673"/>
    <lineage>
        <taxon>Bacteria</taxon>
        <taxon>Pseudomonadati</taxon>
        <taxon>Pseudomonadota</taxon>
        <taxon>Gammaproteobacteria</taxon>
        <taxon>Alteromonadales</taxon>
        <taxon>Alteromonadaceae</taxon>
        <taxon>Aliiglaciecola</taxon>
    </lineage>
</organism>
<dbReference type="EMBL" id="BAEN01000059">
    <property type="protein sequence ID" value="GAC15673.1"/>
    <property type="molecule type" value="Genomic_DNA"/>
</dbReference>
<evidence type="ECO:0008006" key="4">
    <source>
        <dbReference type="Google" id="ProtNLM"/>
    </source>
</evidence>
<feature type="chain" id="PRO_5003897256" description="Lipoprotein" evidence="1">
    <location>
        <begin position="24"/>
        <end position="156"/>
    </location>
</feature>
<dbReference type="RefSeq" id="WP_008845478.1">
    <property type="nucleotide sequence ID" value="NZ_BAEN01000059.1"/>
</dbReference>
<name>K6YGB5_9ALTE</name>
<sequence length="156" mass="17147">MKMTYVILTAIGLPFLLSSCATHHTRFSDRNQFVTELYASVDQIYDVEFESHVGEAAATWGLWGALENAYGSDRQIIAGALVGAFFGGLLMAIEEGPSQGYEYHLTATDGEYLVVVLDYFPADEGDCVRVRMASQVDVFSANPAFCRNSDLSVVRK</sequence>
<proteinExistence type="predicted"/>
<accession>K6YGB5</accession>
<keyword evidence="3" id="KW-1185">Reference proteome</keyword>
<dbReference type="eggNOG" id="ENOG5030KDV">
    <property type="taxonomic scope" value="Bacteria"/>
</dbReference>
<dbReference type="Proteomes" id="UP000006334">
    <property type="component" value="Unassembled WGS sequence"/>
</dbReference>
<dbReference type="PROSITE" id="PS51257">
    <property type="entry name" value="PROKAR_LIPOPROTEIN"/>
    <property type="match status" value="1"/>
</dbReference>